<dbReference type="PROSITE" id="PS51044">
    <property type="entry name" value="ZF_SP_RING"/>
    <property type="match status" value="1"/>
</dbReference>
<evidence type="ECO:0000256" key="1">
    <source>
        <dbReference type="ARBA" id="ARBA00004123"/>
    </source>
</evidence>
<accession>A0A8C7XC34</accession>
<keyword evidence="8" id="KW-0833">Ubl conjugation pathway</keyword>
<evidence type="ECO:0000313" key="16">
    <source>
        <dbReference type="Proteomes" id="UP000694383"/>
    </source>
</evidence>
<dbReference type="Proteomes" id="UP000694383">
    <property type="component" value="Unplaced"/>
</dbReference>
<keyword evidence="10" id="KW-0539">Nucleus</keyword>
<evidence type="ECO:0000256" key="12">
    <source>
        <dbReference type="ARBA" id="ARBA00032533"/>
    </source>
</evidence>
<evidence type="ECO:0000256" key="4">
    <source>
        <dbReference type="ARBA" id="ARBA00020923"/>
    </source>
</evidence>
<dbReference type="PANTHER" id="PTHR21330:SF1">
    <property type="entry name" value="E3 SUMO-PROTEIN LIGASE NSE2"/>
    <property type="match status" value="1"/>
</dbReference>
<evidence type="ECO:0000256" key="3">
    <source>
        <dbReference type="ARBA" id="ARBA00008212"/>
    </source>
</evidence>
<dbReference type="PANTHER" id="PTHR21330">
    <property type="entry name" value="E3 SUMO-PROTEIN LIGASE NSE2"/>
    <property type="match status" value="1"/>
</dbReference>
<keyword evidence="6" id="KW-0479">Metal-binding</keyword>
<dbReference type="UniPathway" id="UPA00886"/>
<dbReference type="GO" id="GO:0005634">
    <property type="term" value="C:nucleus"/>
    <property type="evidence" value="ECO:0007669"/>
    <property type="project" value="UniProtKB-SubCell"/>
</dbReference>
<dbReference type="GO" id="GO:0008270">
    <property type="term" value="F:zinc ion binding"/>
    <property type="evidence" value="ECO:0007669"/>
    <property type="project" value="UniProtKB-KW"/>
</dbReference>
<dbReference type="Gene3D" id="3.30.40.10">
    <property type="entry name" value="Zinc/RING finger domain, C3HC4 (zinc finger)"/>
    <property type="match status" value="1"/>
</dbReference>
<reference evidence="15" key="2">
    <citation type="submission" date="2025-09" db="UniProtKB">
        <authorList>
            <consortium name="Ensembl"/>
        </authorList>
    </citation>
    <scope>IDENTIFICATION</scope>
</reference>
<protein>
    <recommendedName>
        <fullName evidence="4">E3 SUMO-protein ligase NSE2</fullName>
    </recommendedName>
    <alternativeName>
        <fullName evidence="11">E3 SUMO-protein transferase NSE2</fullName>
    </alternativeName>
    <alternativeName>
        <fullName evidence="12">Non-structural maintenance of chromosomes element 2 homolog</fullName>
    </alternativeName>
</protein>
<evidence type="ECO:0000256" key="11">
    <source>
        <dbReference type="ARBA" id="ARBA00031731"/>
    </source>
</evidence>
<dbReference type="GO" id="GO:0030915">
    <property type="term" value="C:Smc5-Smc6 complex"/>
    <property type="evidence" value="ECO:0007669"/>
    <property type="project" value="InterPro"/>
</dbReference>
<dbReference type="Pfam" id="PF11789">
    <property type="entry name" value="zf-Nse"/>
    <property type="match status" value="1"/>
</dbReference>
<evidence type="ECO:0000256" key="2">
    <source>
        <dbReference type="ARBA" id="ARBA00004718"/>
    </source>
</evidence>
<dbReference type="SUPFAM" id="SSF57850">
    <property type="entry name" value="RING/U-box"/>
    <property type="match status" value="1"/>
</dbReference>
<sequence length="145" mass="16130">MSLSAVNGALSNLKSCLADIATGMDIVTDVAIDVVESQGKHSEPASFSLETMILDCDIAVTQSQVNFTCPLTQVEMLKPVKNKKCNHYYDESAILDLIKTKRNLKKKCRCPVVGCENTDVKESDLVLDQILRRRIQNQKKKNSKN</sequence>
<dbReference type="GO" id="GO:0061665">
    <property type="term" value="F:SUMO ligase activity"/>
    <property type="evidence" value="ECO:0007669"/>
    <property type="project" value="TreeGrafter"/>
</dbReference>
<evidence type="ECO:0000256" key="13">
    <source>
        <dbReference type="PROSITE-ProRule" id="PRU00452"/>
    </source>
</evidence>
<comment type="subcellular location">
    <subcellularLocation>
        <location evidence="1">Nucleus</location>
    </subcellularLocation>
</comment>
<dbReference type="Ensembl" id="ENSOSIT00000011732.1">
    <property type="protein sequence ID" value="ENSOSIP00000011045.1"/>
    <property type="gene ID" value="ENSOSIG00000006649.1"/>
</dbReference>
<reference evidence="15" key="1">
    <citation type="submission" date="2025-08" db="UniProtKB">
        <authorList>
            <consortium name="Ensembl"/>
        </authorList>
    </citation>
    <scope>IDENTIFICATION</scope>
</reference>
<dbReference type="InterPro" id="IPR013083">
    <property type="entry name" value="Znf_RING/FYVE/PHD"/>
</dbReference>
<comment type="similarity">
    <text evidence="3">Belongs to the NSE2 family.</text>
</comment>
<comment type="pathway">
    <text evidence="2">Protein modification; protein sumoylation.</text>
</comment>
<dbReference type="GO" id="GO:0016925">
    <property type="term" value="P:protein sumoylation"/>
    <property type="evidence" value="ECO:0007669"/>
    <property type="project" value="UniProtKB-UniPathway"/>
</dbReference>
<dbReference type="AlphaFoldDB" id="A0A8C7XC34"/>
<organism evidence="15 16">
    <name type="scientific">Oryzias sinensis</name>
    <name type="common">Chinese medaka</name>
    <dbReference type="NCBI Taxonomy" id="183150"/>
    <lineage>
        <taxon>Eukaryota</taxon>
        <taxon>Metazoa</taxon>
        <taxon>Chordata</taxon>
        <taxon>Craniata</taxon>
        <taxon>Vertebrata</taxon>
        <taxon>Euteleostomi</taxon>
        <taxon>Actinopterygii</taxon>
        <taxon>Neopterygii</taxon>
        <taxon>Teleostei</taxon>
        <taxon>Neoteleostei</taxon>
        <taxon>Acanthomorphata</taxon>
        <taxon>Ovalentaria</taxon>
        <taxon>Atherinomorphae</taxon>
        <taxon>Beloniformes</taxon>
        <taxon>Adrianichthyidae</taxon>
        <taxon>Oryziinae</taxon>
        <taxon>Oryzias</taxon>
    </lineage>
</organism>
<evidence type="ECO:0000259" key="14">
    <source>
        <dbReference type="PROSITE" id="PS51044"/>
    </source>
</evidence>
<dbReference type="InterPro" id="IPR026846">
    <property type="entry name" value="Nse2(Mms21)"/>
</dbReference>
<feature type="domain" description="SP-RING-type" evidence="14">
    <location>
        <begin position="54"/>
        <end position="140"/>
    </location>
</feature>
<dbReference type="CDD" id="cd16651">
    <property type="entry name" value="SPL-RING_NSE2"/>
    <property type="match status" value="1"/>
</dbReference>
<evidence type="ECO:0000256" key="6">
    <source>
        <dbReference type="ARBA" id="ARBA00022723"/>
    </source>
</evidence>
<keyword evidence="16" id="KW-1185">Reference proteome</keyword>
<keyword evidence="9" id="KW-0862">Zinc</keyword>
<proteinExistence type="inferred from homology"/>
<evidence type="ECO:0000256" key="5">
    <source>
        <dbReference type="ARBA" id="ARBA00022679"/>
    </source>
</evidence>
<keyword evidence="7 13" id="KW-0863">Zinc-finger</keyword>
<evidence type="ECO:0000313" key="15">
    <source>
        <dbReference type="Ensembl" id="ENSOSIP00000011045.1"/>
    </source>
</evidence>
<evidence type="ECO:0000256" key="10">
    <source>
        <dbReference type="ARBA" id="ARBA00023242"/>
    </source>
</evidence>
<dbReference type="GO" id="GO:0000724">
    <property type="term" value="P:double-strand break repair via homologous recombination"/>
    <property type="evidence" value="ECO:0007669"/>
    <property type="project" value="InterPro"/>
</dbReference>
<evidence type="ECO:0000256" key="8">
    <source>
        <dbReference type="ARBA" id="ARBA00022786"/>
    </source>
</evidence>
<dbReference type="GeneTree" id="ENSGT00940000164859"/>
<dbReference type="InterPro" id="IPR004181">
    <property type="entry name" value="Znf_MIZ"/>
</dbReference>
<name>A0A8C7XC34_9TELE</name>
<evidence type="ECO:0000256" key="9">
    <source>
        <dbReference type="ARBA" id="ARBA00022833"/>
    </source>
</evidence>
<evidence type="ECO:0000256" key="7">
    <source>
        <dbReference type="ARBA" id="ARBA00022771"/>
    </source>
</evidence>
<keyword evidence="5" id="KW-0808">Transferase</keyword>